<dbReference type="GO" id="GO:0015833">
    <property type="term" value="P:peptide transport"/>
    <property type="evidence" value="ECO:0007669"/>
    <property type="project" value="TreeGrafter"/>
</dbReference>
<evidence type="ECO:0000256" key="2">
    <source>
        <dbReference type="ARBA" id="ARBA00005695"/>
    </source>
</evidence>
<keyword evidence="4 5" id="KW-0732">Signal</keyword>
<comment type="similarity">
    <text evidence="2">Belongs to the bacterial solute-binding protein 5 family.</text>
</comment>
<keyword evidence="8" id="KW-1185">Reference proteome</keyword>
<dbReference type="Gene3D" id="3.10.105.10">
    <property type="entry name" value="Dipeptide-binding Protein, Domain 3"/>
    <property type="match status" value="1"/>
</dbReference>
<dbReference type="PANTHER" id="PTHR30290:SF10">
    <property type="entry name" value="PERIPLASMIC OLIGOPEPTIDE-BINDING PROTEIN-RELATED"/>
    <property type="match status" value="1"/>
</dbReference>
<comment type="subcellular location">
    <subcellularLocation>
        <location evidence="1">Cell envelope</location>
    </subcellularLocation>
</comment>
<evidence type="ECO:0000259" key="6">
    <source>
        <dbReference type="Pfam" id="PF00496"/>
    </source>
</evidence>
<name>A0A939C2B8_9ACTN</name>
<dbReference type="GO" id="GO:0030313">
    <property type="term" value="C:cell envelope"/>
    <property type="evidence" value="ECO:0007669"/>
    <property type="project" value="UniProtKB-SubCell"/>
</dbReference>
<dbReference type="Gene3D" id="3.40.190.10">
    <property type="entry name" value="Periplasmic binding protein-like II"/>
    <property type="match status" value="1"/>
</dbReference>
<dbReference type="PROSITE" id="PS51257">
    <property type="entry name" value="PROKAR_LIPOPROTEIN"/>
    <property type="match status" value="1"/>
</dbReference>
<dbReference type="Proteomes" id="UP000663801">
    <property type="component" value="Unassembled WGS sequence"/>
</dbReference>
<comment type="caution">
    <text evidence="7">The sequence shown here is derived from an EMBL/GenBank/DDBJ whole genome shotgun (WGS) entry which is preliminary data.</text>
</comment>
<reference evidence="7" key="1">
    <citation type="submission" date="2021-01" db="EMBL/GenBank/DDBJ databases">
        <title>KCTC 19127 draft genome.</title>
        <authorList>
            <person name="An D."/>
        </authorList>
    </citation>
    <scope>NUCLEOTIDE SEQUENCE</scope>
    <source>
        <strain evidence="7">KCTC 19127</strain>
    </source>
</reference>
<protein>
    <recommendedName>
        <fullName evidence="6">Solute-binding protein family 5 domain-containing protein</fullName>
    </recommendedName>
</protein>
<dbReference type="Gene3D" id="3.90.76.10">
    <property type="entry name" value="Dipeptide-binding Protein, Domain 1"/>
    <property type="match status" value="1"/>
</dbReference>
<dbReference type="RefSeq" id="WP_205256514.1">
    <property type="nucleotide sequence ID" value="NZ_BAAAPV010000001.1"/>
</dbReference>
<dbReference type="EMBL" id="JAERWL010000007">
    <property type="protein sequence ID" value="MBM9476400.1"/>
    <property type="molecule type" value="Genomic_DNA"/>
</dbReference>
<proteinExistence type="inferred from homology"/>
<dbReference type="GO" id="GO:1904680">
    <property type="term" value="F:peptide transmembrane transporter activity"/>
    <property type="evidence" value="ECO:0007669"/>
    <property type="project" value="TreeGrafter"/>
</dbReference>
<feature type="chain" id="PRO_5038584223" description="Solute-binding protein family 5 domain-containing protein" evidence="5">
    <location>
        <begin position="21"/>
        <end position="513"/>
    </location>
</feature>
<dbReference type="GO" id="GO:0043190">
    <property type="term" value="C:ATP-binding cassette (ABC) transporter complex"/>
    <property type="evidence" value="ECO:0007669"/>
    <property type="project" value="InterPro"/>
</dbReference>
<feature type="domain" description="Solute-binding protein family 5" evidence="6">
    <location>
        <begin position="80"/>
        <end position="391"/>
    </location>
</feature>
<dbReference type="PANTHER" id="PTHR30290">
    <property type="entry name" value="PERIPLASMIC BINDING COMPONENT OF ABC TRANSPORTER"/>
    <property type="match status" value="1"/>
</dbReference>
<evidence type="ECO:0000256" key="3">
    <source>
        <dbReference type="ARBA" id="ARBA00022448"/>
    </source>
</evidence>
<dbReference type="SUPFAM" id="SSF53850">
    <property type="entry name" value="Periplasmic binding protein-like II"/>
    <property type="match status" value="1"/>
</dbReference>
<organism evidence="7 8">
    <name type="scientific">Nakamurella flavida</name>
    <dbReference type="NCBI Taxonomy" id="363630"/>
    <lineage>
        <taxon>Bacteria</taxon>
        <taxon>Bacillati</taxon>
        <taxon>Actinomycetota</taxon>
        <taxon>Actinomycetes</taxon>
        <taxon>Nakamurellales</taxon>
        <taxon>Nakamurellaceae</taxon>
        <taxon>Nakamurella</taxon>
    </lineage>
</organism>
<feature type="signal peptide" evidence="5">
    <location>
        <begin position="1"/>
        <end position="20"/>
    </location>
</feature>
<keyword evidence="3" id="KW-0813">Transport</keyword>
<dbReference type="Pfam" id="PF00496">
    <property type="entry name" value="SBP_bac_5"/>
    <property type="match status" value="1"/>
</dbReference>
<dbReference type="InterPro" id="IPR030678">
    <property type="entry name" value="Peptide/Ni-bd"/>
</dbReference>
<evidence type="ECO:0000256" key="1">
    <source>
        <dbReference type="ARBA" id="ARBA00004196"/>
    </source>
</evidence>
<dbReference type="InterPro" id="IPR039424">
    <property type="entry name" value="SBP_5"/>
</dbReference>
<evidence type="ECO:0000256" key="5">
    <source>
        <dbReference type="SAM" id="SignalP"/>
    </source>
</evidence>
<evidence type="ECO:0000313" key="8">
    <source>
        <dbReference type="Proteomes" id="UP000663801"/>
    </source>
</evidence>
<accession>A0A939C2B8</accession>
<dbReference type="InterPro" id="IPR000914">
    <property type="entry name" value="SBP_5_dom"/>
</dbReference>
<evidence type="ECO:0000313" key="7">
    <source>
        <dbReference type="EMBL" id="MBM9476400.1"/>
    </source>
</evidence>
<dbReference type="GO" id="GO:0042597">
    <property type="term" value="C:periplasmic space"/>
    <property type="evidence" value="ECO:0007669"/>
    <property type="project" value="UniProtKB-ARBA"/>
</dbReference>
<dbReference type="AlphaFoldDB" id="A0A939C2B8"/>
<dbReference type="PIRSF" id="PIRSF002741">
    <property type="entry name" value="MppA"/>
    <property type="match status" value="1"/>
</dbReference>
<gene>
    <name evidence="7" type="ORF">JL107_08105</name>
</gene>
<evidence type="ECO:0000256" key="4">
    <source>
        <dbReference type="ARBA" id="ARBA00022729"/>
    </source>
</evidence>
<sequence>MTRKSLIAAGLAVVVVSATACGGGGGTAGAPTGSDRPVTVAIAVEPVSLDPCDTQDATNAIVVRGNVTESLTRIDPENGTVVGLLAESWEQKDPTTWVFTLKSGVTFQDGAPFDATAAATSITRLLDPELNCQNLDQFPQTMTLTAVDATTLQVTTPEPDPILPLRISYADISSPNTPADSKTSSPIGTGPFSFVSSSQGQSIQLKRNDSYWGDAPEATAVTYLFRAEPSVRAGMARTGEASIASAIAVQDATDDDRTREYNDNRVFFLRTQTDRAPFDDIRVRQAVAYAIDKNTIVQALMERSGTPTDQIITSTVNGFVPGYTAPVFDPAKAKSLIAEAAADGVAVTTEFDLVTRPDLFPGADEVIQAIVQNLQQVGLNVKIVSLDTDAWLQLLRAPFPPDQRPTIVAISHDNVSGDASFTFPKYMASDGTNSTIRSPEIDDLLARADVAGGEERAALYQQANAFEQQEVAAMIPIASQSKLMMLAEGIEYQPNSLSGVELRIADVHFTTDN</sequence>